<name>A0AAV6JHL6_9ERIC</name>
<dbReference type="EMBL" id="JACTNZ010000007">
    <property type="protein sequence ID" value="KAG5540597.1"/>
    <property type="molecule type" value="Genomic_DNA"/>
</dbReference>
<gene>
    <name evidence="1" type="ORF">RHGRI_020721</name>
</gene>
<keyword evidence="2" id="KW-1185">Reference proteome</keyword>
<comment type="caution">
    <text evidence="1">The sequence shown here is derived from an EMBL/GenBank/DDBJ whole genome shotgun (WGS) entry which is preliminary data.</text>
</comment>
<evidence type="ECO:0000313" key="2">
    <source>
        <dbReference type="Proteomes" id="UP000823749"/>
    </source>
</evidence>
<organism evidence="1 2">
    <name type="scientific">Rhododendron griersonianum</name>
    <dbReference type="NCBI Taxonomy" id="479676"/>
    <lineage>
        <taxon>Eukaryota</taxon>
        <taxon>Viridiplantae</taxon>
        <taxon>Streptophyta</taxon>
        <taxon>Embryophyta</taxon>
        <taxon>Tracheophyta</taxon>
        <taxon>Spermatophyta</taxon>
        <taxon>Magnoliopsida</taxon>
        <taxon>eudicotyledons</taxon>
        <taxon>Gunneridae</taxon>
        <taxon>Pentapetalae</taxon>
        <taxon>asterids</taxon>
        <taxon>Ericales</taxon>
        <taxon>Ericaceae</taxon>
        <taxon>Ericoideae</taxon>
        <taxon>Rhodoreae</taxon>
        <taxon>Rhododendron</taxon>
    </lineage>
</organism>
<accession>A0AAV6JHL6</accession>
<proteinExistence type="predicted"/>
<sequence>MTPDSSLLCNSISPVPPISIATTNGSHMHVVSASSIFLAASSLSLPNVFYVPHLSLSLSINQLSDSGFDVLFSSFGCFGCFEHVPMESTSTALSSFSLDEKSSPFYLCYSKLGHLSSERLKLLVQSGLLGNISISDIF</sequence>
<reference evidence="1" key="1">
    <citation type="submission" date="2020-08" db="EMBL/GenBank/DDBJ databases">
        <title>Plant Genome Project.</title>
        <authorList>
            <person name="Zhang R.-G."/>
        </authorList>
    </citation>
    <scope>NUCLEOTIDE SEQUENCE</scope>
    <source>
        <strain evidence="1">WSP0</strain>
        <tissue evidence="1">Leaf</tissue>
    </source>
</reference>
<evidence type="ECO:0000313" key="1">
    <source>
        <dbReference type="EMBL" id="KAG5540597.1"/>
    </source>
</evidence>
<dbReference type="Proteomes" id="UP000823749">
    <property type="component" value="Chromosome 7"/>
</dbReference>
<dbReference type="AlphaFoldDB" id="A0AAV6JHL6"/>
<protein>
    <submittedName>
        <fullName evidence="1">Uncharacterized protein</fullName>
    </submittedName>
</protein>